<keyword evidence="1" id="KW-0112">Calmodulin-binding</keyword>
<dbReference type="Pfam" id="PF13178">
    <property type="entry name" value="DUF4005"/>
    <property type="match status" value="1"/>
</dbReference>
<feature type="region of interest" description="Disordered" evidence="4">
    <location>
        <begin position="17"/>
        <end position="153"/>
    </location>
</feature>
<dbReference type="AlphaFoldDB" id="A0ABD1HL96"/>
<feature type="compositionally biased region" description="Low complexity" evidence="4">
    <location>
        <begin position="167"/>
        <end position="176"/>
    </location>
</feature>
<gene>
    <name evidence="6" type="primary">IQD13</name>
    <name evidence="6" type="ORF">AAHA92_12726</name>
</gene>
<evidence type="ECO:0000256" key="1">
    <source>
        <dbReference type="ARBA" id="ARBA00022860"/>
    </source>
</evidence>
<feature type="compositionally biased region" description="Basic and acidic residues" evidence="4">
    <location>
        <begin position="19"/>
        <end position="34"/>
    </location>
</feature>
<evidence type="ECO:0000259" key="5">
    <source>
        <dbReference type="Pfam" id="PF13178"/>
    </source>
</evidence>
<dbReference type="Gene3D" id="1.20.5.190">
    <property type="match status" value="1"/>
</dbReference>
<feature type="compositionally biased region" description="Polar residues" evidence="4">
    <location>
        <begin position="530"/>
        <end position="541"/>
    </location>
</feature>
<dbReference type="Proteomes" id="UP001567538">
    <property type="component" value="Unassembled WGS sequence"/>
</dbReference>
<evidence type="ECO:0000256" key="4">
    <source>
        <dbReference type="SAM" id="MobiDB-lite"/>
    </source>
</evidence>
<feature type="compositionally biased region" description="Low complexity" evidence="4">
    <location>
        <begin position="368"/>
        <end position="381"/>
    </location>
</feature>
<reference evidence="6 7" key="1">
    <citation type="submission" date="2024-06" db="EMBL/GenBank/DDBJ databases">
        <title>A chromosome level genome sequence of Diviner's sage (Salvia divinorum).</title>
        <authorList>
            <person name="Ford S.A."/>
            <person name="Ro D.-K."/>
            <person name="Ness R.W."/>
            <person name="Phillips M.A."/>
        </authorList>
    </citation>
    <scope>NUCLEOTIDE SEQUENCE [LARGE SCALE GENOMIC DNA]</scope>
    <source>
        <strain evidence="6">SAF-2024a</strain>
        <tissue evidence="6">Leaf</tissue>
    </source>
</reference>
<dbReference type="SMART" id="SM00015">
    <property type="entry name" value="IQ"/>
    <property type="match status" value="1"/>
</dbReference>
<name>A0ABD1HL96_SALDI</name>
<comment type="subunit">
    <text evidence="3">Binds to multiple calmodulin (CaM) in the presence of Ca(2+) and CaM-like proteins.</text>
</comment>
<feature type="compositionally biased region" description="Low complexity" evidence="4">
    <location>
        <begin position="113"/>
        <end position="128"/>
    </location>
</feature>
<dbReference type="InterPro" id="IPR000048">
    <property type="entry name" value="IQ_motif_EF-hand-BS"/>
</dbReference>
<keyword evidence="7" id="KW-1185">Reference proteome</keyword>
<feature type="region of interest" description="Disordered" evidence="4">
    <location>
        <begin position="492"/>
        <end position="560"/>
    </location>
</feature>
<accession>A0ABD1HL96</accession>
<feature type="region of interest" description="Disordered" evidence="4">
    <location>
        <begin position="368"/>
        <end position="448"/>
    </location>
</feature>
<feature type="compositionally biased region" description="Pro residues" evidence="4">
    <location>
        <begin position="74"/>
        <end position="101"/>
    </location>
</feature>
<dbReference type="EMBL" id="JBEAFC010000005">
    <property type="protein sequence ID" value="KAL1557211.1"/>
    <property type="molecule type" value="Genomic_DNA"/>
</dbReference>
<evidence type="ECO:0000313" key="6">
    <source>
        <dbReference type="EMBL" id="KAL1557211.1"/>
    </source>
</evidence>
<evidence type="ECO:0000256" key="3">
    <source>
        <dbReference type="ARBA" id="ARBA00024378"/>
    </source>
</evidence>
<feature type="compositionally biased region" description="Basic and acidic residues" evidence="4">
    <location>
        <begin position="178"/>
        <end position="192"/>
    </location>
</feature>
<protein>
    <submittedName>
        <fullName evidence="6">IQ-domain</fullName>
    </submittedName>
</protein>
<dbReference type="InterPro" id="IPR025064">
    <property type="entry name" value="DUF4005"/>
</dbReference>
<sequence length="576" mass="63632">MGKKGSWFSAIKRVFTNNLKEKRADGPDKKSSSKEKKKGKGILRHGESKKFIPLFREPSSIEKILGEADQLLIRPPPTSSQRPKSPPALPVRPVSPRPASPEPASHKASSPKSNSPRAPSPRVASPKAAPRETLSTKTVSPKAAPPTAFSSGAASSKAAAPFKATAPFKAAAPKSTQSRKEIRHVQKPEPTLRDQQLSATKIQAAYRGYLARRSFRALRGLVRLQVVVKGQNVRRQTMNAMKQMQLLVRVQTQIQSRRIQMLENQALQDHTYKSNKDAESTLSKWTLNQMSEAGQNEDWDDSRLTKEEVEARMRKRVEAVIKRERAMAYAYSNQLWKANPKSTPNSSGVRSNGFPWWWNWLERQLPQAGSSQSPAASRSISLTPSRAVSEFKPSPQLHPSSSKLGNLMFDNHESVTPRSSRSAVPVRAKHFQTTPGRSPLASSSYTKFSKPRAGATNLAYDTPMKDDDSLVSCPPFSVPNYMTPTVSAKAKARAYSNPRDRFPGTPGSSDSKRRFSFPLTPNAGSFKWNKGSNRDSASQVGTEKREDNRSIGDFSVNSTVSMPAGLVGRKPFNRFV</sequence>
<feature type="region of interest" description="Disordered" evidence="4">
    <location>
        <begin position="167"/>
        <end position="195"/>
    </location>
</feature>
<comment type="caution">
    <text evidence="6">The sequence shown here is derived from an EMBL/GenBank/DDBJ whole genome shotgun (WGS) entry which is preliminary data.</text>
</comment>
<feature type="domain" description="DUF4005" evidence="5">
    <location>
        <begin position="453"/>
        <end position="549"/>
    </location>
</feature>
<dbReference type="CDD" id="cd23767">
    <property type="entry name" value="IQCD"/>
    <property type="match status" value="1"/>
</dbReference>
<dbReference type="PANTHER" id="PTHR32295">
    <property type="entry name" value="IQ-DOMAIN 5-RELATED"/>
    <property type="match status" value="1"/>
</dbReference>
<dbReference type="PANTHER" id="PTHR32295:SF113">
    <property type="entry name" value="PROTEIN IQ-DOMAIN 14"/>
    <property type="match status" value="1"/>
</dbReference>
<proteinExistence type="inferred from homology"/>
<comment type="similarity">
    <text evidence="2">Belongs to the IQD family.</text>
</comment>
<feature type="compositionally biased region" description="Polar residues" evidence="4">
    <location>
        <begin position="431"/>
        <end position="447"/>
    </location>
</feature>
<organism evidence="6 7">
    <name type="scientific">Salvia divinorum</name>
    <name type="common">Maria pastora</name>
    <name type="synonym">Diviner's sage</name>
    <dbReference type="NCBI Taxonomy" id="28513"/>
    <lineage>
        <taxon>Eukaryota</taxon>
        <taxon>Viridiplantae</taxon>
        <taxon>Streptophyta</taxon>
        <taxon>Embryophyta</taxon>
        <taxon>Tracheophyta</taxon>
        <taxon>Spermatophyta</taxon>
        <taxon>Magnoliopsida</taxon>
        <taxon>eudicotyledons</taxon>
        <taxon>Gunneridae</taxon>
        <taxon>Pentapetalae</taxon>
        <taxon>asterids</taxon>
        <taxon>lamiids</taxon>
        <taxon>Lamiales</taxon>
        <taxon>Lamiaceae</taxon>
        <taxon>Nepetoideae</taxon>
        <taxon>Mentheae</taxon>
        <taxon>Salviinae</taxon>
        <taxon>Salvia</taxon>
        <taxon>Salvia subgen. Calosphace</taxon>
    </lineage>
</organism>
<dbReference type="Pfam" id="PF00612">
    <property type="entry name" value="IQ"/>
    <property type="match status" value="1"/>
</dbReference>
<evidence type="ECO:0000313" key="7">
    <source>
        <dbReference type="Proteomes" id="UP001567538"/>
    </source>
</evidence>
<dbReference type="PROSITE" id="PS50096">
    <property type="entry name" value="IQ"/>
    <property type="match status" value="1"/>
</dbReference>
<dbReference type="GO" id="GO:0005516">
    <property type="term" value="F:calmodulin binding"/>
    <property type="evidence" value="ECO:0007669"/>
    <property type="project" value="UniProtKB-KW"/>
</dbReference>
<evidence type="ECO:0000256" key="2">
    <source>
        <dbReference type="ARBA" id="ARBA00024341"/>
    </source>
</evidence>